<dbReference type="Gene3D" id="2.40.50.100">
    <property type="match status" value="2"/>
</dbReference>
<keyword evidence="8" id="KW-1185">Reference proteome</keyword>
<evidence type="ECO:0000259" key="6">
    <source>
        <dbReference type="Pfam" id="PF25967"/>
    </source>
</evidence>
<dbReference type="GO" id="GO:0015562">
    <property type="term" value="F:efflux transmembrane transporter activity"/>
    <property type="evidence" value="ECO:0007669"/>
    <property type="project" value="TreeGrafter"/>
</dbReference>
<dbReference type="Pfam" id="PF25917">
    <property type="entry name" value="BSH_RND"/>
    <property type="match status" value="1"/>
</dbReference>
<feature type="domain" description="Multidrug resistance protein MdtA-like barrel-sandwich hybrid" evidence="5">
    <location>
        <begin position="57"/>
        <end position="166"/>
    </location>
</feature>
<dbReference type="PANTHER" id="PTHR30469">
    <property type="entry name" value="MULTIDRUG RESISTANCE PROTEIN MDTA"/>
    <property type="match status" value="1"/>
</dbReference>
<evidence type="ECO:0000256" key="3">
    <source>
        <dbReference type="ARBA" id="ARBA00022448"/>
    </source>
</evidence>
<dbReference type="Gene3D" id="2.40.30.170">
    <property type="match status" value="1"/>
</dbReference>
<dbReference type="GO" id="GO:1990281">
    <property type="term" value="C:efflux pump complex"/>
    <property type="evidence" value="ECO:0007669"/>
    <property type="project" value="TreeGrafter"/>
</dbReference>
<gene>
    <name evidence="7" type="ORF">CKO40_18380</name>
</gene>
<dbReference type="InterPro" id="IPR058625">
    <property type="entry name" value="MdtA-like_BSH"/>
</dbReference>
<dbReference type="InterPro" id="IPR058627">
    <property type="entry name" value="MdtA-like_C"/>
</dbReference>
<evidence type="ECO:0000259" key="5">
    <source>
        <dbReference type="Pfam" id="PF25917"/>
    </source>
</evidence>
<reference evidence="7" key="1">
    <citation type="submission" date="2017-08" db="EMBL/GenBank/DDBJ databases">
        <authorList>
            <person name="Imhoff J.F."/>
            <person name="Rahn T."/>
            <person name="Kuenzel S."/>
            <person name="Neulinger S.C."/>
        </authorList>
    </citation>
    <scope>NUCLEOTIDE SEQUENCE</scope>
    <source>
        <strain evidence="7">DSM 11080</strain>
    </source>
</reference>
<dbReference type="SUPFAM" id="SSF111369">
    <property type="entry name" value="HlyD-like secretion proteins"/>
    <property type="match status" value="1"/>
</dbReference>
<feature type="region of interest" description="Disordered" evidence="4">
    <location>
        <begin position="273"/>
        <end position="316"/>
    </location>
</feature>
<comment type="similarity">
    <text evidence="2">Belongs to the membrane fusion protein (MFP) (TC 8.A.1) family.</text>
</comment>
<reference evidence="7" key="2">
    <citation type="journal article" date="2020" name="Microorganisms">
        <title>Osmotic Adaptation and Compatible Solute Biosynthesis of Phototrophic Bacteria as Revealed from Genome Analyses.</title>
        <authorList>
            <person name="Imhoff J.F."/>
            <person name="Rahn T."/>
            <person name="Kunzel S."/>
            <person name="Keller A."/>
            <person name="Neulinger S.C."/>
        </authorList>
    </citation>
    <scope>NUCLEOTIDE SEQUENCE</scope>
    <source>
        <strain evidence="7">DSM 11080</strain>
    </source>
</reference>
<accession>A0AAJ0XB54</accession>
<dbReference type="NCBIfam" id="TIGR01730">
    <property type="entry name" value="RND_mfp"/>
    <property type="match status" value="1"/>
</dbReference>
<dbReference type="Proteomes" id="UP001296776">
    <property type="component" value="Unassembled WGS sequence"/>
</dbReference>
<feature type="compositionally biased region" description="Low complexity" evidence="4">
    <location>
        <begin position="290"/>
        <end position="302"/>
    </location>
</feature>
<dbReference type="EMBL" id="NRSJ01000042">
    <property type="protein sequence ID" value="MBK1706461.1"/>
    <property type="molecule type" value="Genomic_DNA"/>
</dbReference>
<protein>
    <recommendedName>
        <fullName evidence="9">RND family efflux transporter, MFP subunit</fullName>
    </recommendedName>
</protein>
<keyword evidence="3" id="KW-0813">Transport</keyword>
<evidence type="ECO:0000256" key="1">
    <source>
        <dbReference type="ARBA" id="ARBA00004196"/>
    </source>
</evidence>
<proteinExistence type="inferred from homology"/>
<dbReference type="Gene3D" id="2.40.420.20">
    <property type="match status" value="1"/>
</dbReference>
<dbReference type="InterPro" id="IPR006143">
    <property type="entry name" value="RND_pump_MFP"/>
</dbReference>
<evidence type="ECO:0000313" key="7">
    <source>
        <dbReference type="EMBL" id="MBK1706461.1"/>
    </source>
</evidence>
<evidence type="ECO:0008006" key="9">
    <source>
        <dbReference type="Google" id="ProtNLM"/>
    </source>
</evidence>
<dbReference type="AlphaFoldDB" id="A0AAJ0XB54"/>
<comment type="subcellular location">
    <subcellularLocation>
        <location evidence="1">Cell envelope</location>
    </subcellularLocation>
</comment>
<evidence type="ECO:0000256" key="2">
    <source>
        <dbReference type="ARBA" id="ARBA00009477"/>
    </source>
</evidence>
<sequence>MTVALVVSVVLAGCQPSAPPPTEPADVSRPAEILEVTAATLRVDLRFPGRVRAVQRVELAFNVPGQIVELPVVEGQAVSAGTLIARLDPASYETTLAAAQAELEAASAEYERLRQLWEKSQAVPRAEVERKRTAVDVARSRFAAAQKDLDDTRLTAPFGGLIARRLAESFQNVQAKEPVVSLQNPDALEIVIHVPERVVRSEPKRLAAFAVFADLPERRFPVTLKSFASEADPQTQTYEAVLGLSQPPDLRVLPGMAVEVLPDAATEQTAAITGPADSVETGEGPAHSLTATTSDADTADATPAEDDGSPQAAPAPASPVLIPLAAIVAASDGTPRVWVVDPETSQVSQRTIQTGAIQGSEVAVLSGLMPGEQIVTAGVHQLREGMRVHPLASER</sequence>
<comment type="caution">
    <text evidence="7">The sequence shown here is derived from an EMBL/GenBank/DDBJ whole genome shotgun (WGS) entry which is preliminary data.</text>
</comment>
<name>A0AAJ0XB54_9GAMM</name>
<dbReference type="Pfam" id="PF25967">
    <property type="entry name" value="RND-MFP_C"/>
    <property type="match status" value="1"/>
</dbReference>
<evidence type="ECO:0000256" key="4">
    <source>
        <dbReference type="SAM" id="MobiDB-lite"/>
    </source>
</evidence>
<dbReference type="PANTHER" id="PTHR30469:SF20">
    <property type="entry name" value="EFFLUX RND TRANSPORTER PERIPLASMIC ADAPTOR SUBUNIT"/>
    <property type="match status" value="1"/>
</dbReference>
<organism evidence="7 8">
    <name type="scientific">Halochromatium glycolicum</name>
    <dbReference type="NCBI Taxonomy" id="85075"/>
    <lineage>
        <taxon>Bacteria</taxon>
        <taxon>Pseudomonadati</taxon>
        <taxon>Pseudomonadota</taxon>
        <taxon>Gammaproteobacteria</taxon>
        <taxon>Chromatiales</taxon>
        <taxon>Chromatiaceae</taxon>
        <taxon>Halochromatium</taxon>
    </lineage>
</organism>
<feature type="domain" description="Multidrug resistance protein MdtA-like C-terminal permuted SH3" evidence="6">
    <location>
        <begin position="320"/>
        <end position="379"/>
    </location>
</feature>
<evidence type="ECO:0000313" key="8">
    <source>
        <dbReference type="Proteomes" id="UP001296776"/>
    </source>
</evidence>